<feature type="domain" description="EngA-type G" evidence="12">
    <location>
        <begin position="4"/>
        <end position="168"/>
    </location>
</feature>
<dbReference type="InterPro" id="IPR005225">
    <property type="entry name" value="Small_GTP-bd"/>
</dbReference>
<evidence type="ECO:0000256" key="4">
    <source>
        <dbReference type="ARBA" id="ARBA00022737"/>
    </source>
</evidence>
<comment type="subunit">
    <text evidence="8">Associates with the 50S ribosomal subunit.</text>
</comment>
<organism evidence="13 14">
    <name type="scientific">Uabimicrobium amorphum</name>
    <dbReference type="NCBI Taxonomy" id="2596890"/>
    <lineage>
        <taxon>Bacteria</taxon>
        <taxon>Pseudomonadati</taxon>
        <taxon>Planctomycetota</taxon>
        <taxon>Candidatus Uabimicrobiia</taxon>
        <taxon>Candidatus Uabimicrobiales</taxon>
        <taxon>Candidatus Uabimicrobiaceae</taxon>
        <taxon>Candidatus Uabimicrobium</taxon>
    </lineage>
</organism>
<dbReference type="Gene3D" id="3.30.300.20">
    <property type="match status" value="1"/>
</dbReference>
<comment type="function">
    <text evidence="8 10">GTPase that plays an essential role in the late steps of ribosome biogenesis.</text>
</comment>
<dbReference type="FunFam" id="3.40.50.300:FF:000040">
    <property type="entry name" value="GTPase Der"/>
    <property type="match status" value="1"/>
</dbReference>
<dbReference type="InterPro" id="IPR016484">
    <property type="entry name" value="GTPase_Der"/>
</dbReference>
<evidence type="ECO:0000256" key="1">
    <source>
        <dbReference type="ARBA" id="ARBA00008279"/>
    </source>
</evidence>
<keyword evidence="14" id="KW-1185">Reference proteome</keyword>
<reference evidence="13 14" key="1">
    <citation type="submission" date="2019-08" db="EMBL/GenBank/DDBJ databases">
        <title>Complete genome sequence of Candidatus Uab amorphum.</title>
        <authorList>
            <person name="Shiratori T."/>
            <person name="Suzuki S."/>
            <person name="Kakizawa Y."/>
            <person name="Ishida K."/>
        </authorList>
    </citation>
    <scope>NUCLEOTIDE SEQUENCE [LARGE SCALE GENOMIC DNA]</scope>
    <source>
        <strain evidence="13 14">SRT547</strain>
    </source>
</reference>
<feature type="binding site" evidence="8">
    <location>
        <begin position="57"/>
        <end position="61"/>
    </location>
    <ligand>
        <name>GTP</name>
        <dbReference type="ChEBI" id="CHEBI:37565"/>
        <label>1</label>
    </ligand>
</feature>
<feature type="binding site" evidence="8">
    <location>
        <begin position="185"/>
        <end position="192"/>
    </location>
    <ligand>
        <name>GTP</name>
        <dbReference type="ChEBI" id="CHEBI:37565"/>
        <label>2</label>
    </ligand>
</feature>
<dbReference type="InterPro" id="IPR027417">
    <property type="entry name" value="P-loop_NTPase"/>
</dbReference>
<dbReference type="KEGG" id="uam:UABAM_01626"/>
<dbReference type="SUPFAM" id="SSF52540">
    <property type="entry name" value="P-loop containing nucleoside triphosphate hydrolases"/>
    <property type="match status" value="2"/>
</dbReference>
<evidence type="ECO:0000256" key="8">
    <source>
        <dbReference type="HAMAP-Rule" id="MF_00195"/>
    </source>
</evidence>
<keyword evidence="4 10" id="KW-0677">Repeat</keyword>
<protein>
    <recommendedName>
        <fullName evidence="2 8">GTPase Der</fullName>
    </recommendedName>
    <alternativeName>
        <fullName evidence="7 8">GTP-binding protein EngA</fullName>
    </alternativeName>
</protein>
<feature type="binding site" evidence="8">
    <location>
        <begin position="120"/>
        <end position="123"/>
    </location>
    <ligand>
        <name>GTP</name>
        <dbReference type="ChEBI" id="CHEBI:37565"/>
        <label>1</label>
    </ligand>
</feature>
<dbReference type="RefSeq" id="WP_151967482.1">
    <property type="nucleotide sequence ID" value="NZ_AP019860.1"/>
</dbReference>
<sequence length="462" mass="52604">MTIPVVAICGRPNVGKSTLFNAICGRRISIVEPTSGVTRDRVETLLKVKDYYYELIDTGGIGVVDEHSLEDKIYDQINIGIQKADLLLFVVDIKEGITPLDKEVARLLLKQEKKAVLIANKTDESKFKMEAPKFLQLGFGEPICISAQQRHGIDDIMELIEEKVTPFNCTDLEKEEKELKIAVVGQPNAGKSTFINALANEERVIVSEIPGTTRDSIDVRFEKDGKSILAIDTAGLKRRKNVRNSIEFYSQARAQRAIRRSDVVLFFIDATKDITRIDREIAMYVREQHKPTIIVINKWDLVPEHLATSDYEEYITKTLPHIFYAPVSFITAKTSKNVTSTIHLARSLIKQAHRRISTGELNRVLKTIIMKKSPRVVRGQKVKIFYGTQADVNPPTMVLFCNKPQLVSKNYKRYMFNALQEKLRLAEIPIRVEFRDKKSQPGQKDIAINENEEQIDFTDKNK</sequence>
<keyword evidence="3 8" id="KW-0690">Ribosome biogenesis</keyword>
<comment type="similarity">
    <text evidence="1 8 9 10">Belongs to the TRAFAC class TrmE-Era-EngA-EngB-Septin-like GTPase superfamily. EngA (Der) GTPase family.</text>
</comment>
<feature type="binding site" evidence="8">
    <location>
        <begin position="232"/>
        <end position="236"/>
    </location>
    <ligand>
        <name>GTP</name>
        <dbReference type="ChEBI" id="CHEBI:37565"/>
        <label>2</label>
    </ligand>
</feature>
<dbReference type="InterPro" id="IPR015946">
    <property type="entry name" value="KH_dom-like_a/b"/>
</dbReference>
<dbReference type="PANTHER" id="PTHR43834">
    <property type="entry name" value="GTPASE DER"/>
    <property type="match status" value="1"/>
</dbReference>
<evidence type="ECO:0000256" key="11">
    <source>
        <dbReference type="SAM" id="MobiDB-lite"/>
    </source>
</evidence>
<dbReference type="Proteomes" id="UP000326354">
    <property type="component" value="Chromosome"/>
</dbReference>
<accession>A0A5S9IMH1</accession>
<evidence type="ECO:0000256" key="10">
    <source>
        <dbReference type="RuleBase" id="RU004481"/>
    </source>
</evidence>
<evidence type="ECO:0000256" key="6">
    <source>
        <dbReference type="ARBA" id="ARBA00023134"/>
    </source>
</evidence>
<feature type="region of interest" description="Disordered" evidence="11">
    <location>
        <begin position="438"/>
        <end position="462"/>
    </location>
</feature>
<dbReference type="GO" id="GO:0005525">
    <property type="term" value="F:GTP binding"/>
    <property type="evidence" value="ECO:0007669"/>
    <property type="project" value="UniProtKB-UniRule"/>
</dbReference>
<dbReference type="InterPro" id="IPR032859">
    <property type="entry name" value="KH_dom-like"/>
</dbReference>
<dbReference type="AlphaFoldDB" id="A0A5S9IMH1"/>
<dbReference type="NCBIfam" id="TIGR03594">
    <property type="entry name" value="GTPase_EngA"/>
    <property type="match status" value="1"/>
</dbReference>
<dbReference type="FunFam" id="3.30.300.20:FF:000004">
    <property type="entry name" value="GTPase Der"/>
    <property type="match status" value="1"/>
</dbReference>
<dbReference type="InterPro" id="IPR031166">
    <property type="entry name" value="G_ENGA"/>
</dbReference>
<evidence type="ECO:0000256" key="3">
    <source>
        <dbReference type="ARBA" id="ARBA00022517"/>
    </source>
</evidence>
<dbReference type="PANTHER" id="PTHR43834:SF6">
    <property type="entry name" value="GTPASE DER"/>
    <property type="match status" value="1"/>
</dbReference>
<evidence type="ECO:0000256" key="7">
    <source>
        <dbReference type="ARBA" id="ARBA00032345"/>
    </source>
</evidence>
<dbReference type="Pfam" id="PF14714">
    <property type="entry name" value="KH_dom-like"/>
    <property type="match status" value="1"/>
</dbReference>
<dbReference type="GO" id="GO:0042254">
    <property type="term" value="P:ribosome biogenesis"/>
    <property type="evidence" value="ECO:0007669"/>
    <property type="project" value="UniProtKB-KW"/>
</dbReference>
<gene>
    <name evidence="8" type="primary">der</name>
    <name evidence="13" type="ORF">UABAM_01626</name>
</gene>
<dbReference type="InterPro" id="IPR006073">
    <property type="entry name" value="GTP-bd"/>
</dbReference>
<feature type="domain" description="EngA-type G" evidence="12">
    <location>
        <begin position="179"/>
        <end position="353"/>
    </location>
</feature>
<dbReference type="PIRSF" id="PIRSF006485">
    <property type="entry name" value="GTP-binding_EngA"/>
    <property type="match status" value="1"/>
</dbReference>
<name>A0A5S9IMH1_UABAM</name>
<dbReference type="GO" id="GO:0043022">
    <property type="term" value="F:ribosome binding"/>
    <property type="evidence" value="ECO:0007669"/>
    <property type="project" value="TreeGrafter"/>
</dbReference>
<feature type="binding site" evidence="8">
    <location>
        <begin position="10"/>
        <end position="17"/>
    </location>
    <ligand>
        <name>GTP</name>
        <dbReference type="ChEBI" id="CHEBI:37565"/>
        <label>1</label>
    </ligand>
</feature>
<dbReference type="CDD" id="cd01894">
    <property type="entry name" value="EngA1"/>
    <property type="match status" value="1"/>
</dbReference>
<feature type="binding site" evidence="8">
    <location>
        <begin position="297"/>
        <end position="300"/>
    </location>
    <ligand>
        <name>GTP</name>
        <dbReference type="ChEBI" id="CHEBI:37565"/>
        <label>2</label>
    </ligand>
</feature>
<dbReference type="HAMAP" id="MF_00195">
    <property type="entry name" value="GTPase_Der"/>
    <property type="match status" value="1"/>
</dbReference>
<evidence type="ECO:0000256" key="5">
    <source>
        <dbReference type="ARBA" id="ARBA00022741"/>
    </source>
</evidence>
<dbReference type="PROSITE" id="PS51712">
    <property type="entry name" value="G_ENGA"/>
    <property type="match status" value="2"/>
</dbReference>
<evidence type="ECO:0000256" key="9">
    <source>
        <dbReference type="PROSITE-ProRule" id="PRU01049"/>
    </source>
</evidence>
<keyword evidence="6 8" id="KW-0342">GTP-binding</keyword>
<evidence type="ECO:0000256" key="2">
    <source>
        <dbReference type="ARBA" id="ARBA00020953"/>
    </source>
</evidence>
<proteinExistence type="inferred from homology"/>
<dbReference type="CDD" id="cd01895">
    <property type="entry name" value="EngA2"/>
    <property type="match status" value="1"/>
</dbReference>
<dbReference type="Gene3D" id="3.40.50.300">
    <property type="entry name" value="P-loop containing nucleotide triphosphate hydrolases"/>
    <property type="match status" value="2"/>
</dbReference>
<dbReference type="NCBIfam" id="TIGR00231">
    <property type="entry name" value="small_GTP"/>
    <property type="match status" value="2"/>
</dbReference>
<evidence type="ECO:0000313" key="14">
    <source>
        <dbReference type="Proteomes" id="UP000326354"/>
    </source>
</evidence>
<dbReference type="PRINTS" id="PR00326">
    <property type="entry name" value="GTP1OBG"/>
</dbReference>
<dbReference type="EMBL" id="AP019860">
    <property type="protein sequence ID" value="BBM83275.1"/>
    <property type="molecule type" value="Genomic_DNA"/>
</dbReference>
<evidence type="ECO:0000313" key="13">
    <source>
        <dbReference type="EMBL" id="BBM83275.1"/>
    </source>
</evidence>
<dbReference type="Pfam" id="PF01926">
    <property type="entry name" value="MMR_HSR1"/>
    <property type="match status" value="2"/>
</dbReference>
<dbReference type="OrthoDB" id="9805918at2"/>
<keyword evidence="5 8" id="KW-0547">Nucleotide-binding</keyword>
<evidence type="ECO:0000259" key="12">
    <source>
        <dbReference type="PROSITE" id="PS51712"/>
    </source>
</evidence>